<evidence type="ECO:0000313" key="1">
    <source>
        <dbReference type="EMBL" id="QRC99608.1"/>
    </source>
</evidence>
<evidence type="ECO:0000313" key="2">
    <source>
        <dbReference type="Proteomes" id="UP000663193"/>
    </source>
</evidence>
<sequence length="56" mass="6345">MLSTSRRTFSNTHSCTAAAVHDVYIALPSALLIFCPPHSYRRLCVARRTLLRSIRN</sequence>
<name>A0A7U2F6G2_PHANO</name>
<protein>
    <submittedName>
        <fullName evidence="1">Uncharacterized protein</fullName>
    </submittedName>
</protein>
<dbReference type="AlphaFoldDB" id="A0A7U2F6G2"/>
<organism evidence="1 2">
    <name type="scientific">Phaeosphaeria nodorum (strain SN15 / ATCC MYA-4574 / FGSC 10173)</name>
    <name type="common">Glume blotch fungus</name>
    <name type="synonym">Parastagonospora nodorum</name>
    <dbReference type="NCBI Taxonomy" id="321614"/>
    <lineage>
        <taxon>Eukaryota</taxon>
        <taxon>Fungi</taxon>
        <taxon>Dikarya</taxon>
        <taxon>Ascomycota</taxon>
        <taxon>Pezizomycotina</taxon>
        <taxon>Dothideomycetes</taxon>
        <taxon>Pleosporomycetidae</taxon>
        <taxon>Pleosporales</taxon>
        <taxon>Pleosporineae</taxon>
        <taxon>Phaeosphaeriaceae</taxon>
        <taxon>Parastagonospora</taxon>
    </lineage>
</organism>
<proteinExistence type="predicted"/>
<dbReference type="EMBL" id="CP069032">
    <property type="protein sequence ID" value="QRC99608.1"/>
    <property type="molecule type" value="Genomic_DNA"/>
</dbReference>
<gene>
    <name evidence="1" type="ORF">JI435_413640</name>
</gene>
<accession>A0A7U2F6G2</accession>
<dbReference type="Proteomes" id="UP000663193">
    <property type="component" value="Chromosome 10"/>
</dbReference>
<dbReference type="VEuPathDB" id="FungiDB:JI435_413640"/>
<reference evidence="2" key="1">
    <citation type="journal article" date="2021" name="BMC Genomics">
        <title>Chromosome-level genome assembly and manually-curated proteome of model necrotroph Parastagonospora nodorum Sn15 reveals a genome-wide trove of candidate effector homologs, and redundancy of virulence-related functions within an accessory chromosome.</title>
        <authorList>
            <person name="Bertazzoni S."/>
            <person name="Jones D.A.B."/>
            <person name="Phan H.T."/>
            <person name="Tan K.-C."/>
            <person name="Hane J.K."/>
        </authorList>
    </citation>
    <scope>NUCLEOTIDE SEQUENCE [LARGE SCALE GENOMIC DNA]</scope>
    <source>
        <strain evidence="2">SN15 / ATCC MYA-4574 / FGSC 10173)</strain>
    </source>
</reference>
<keyword evidence="2" id="KW-1185">Reference proteome</keyword>